<reference evidence="11" key="2">
    <citation type="submission" date="2020-08" db="EMBL/GenBank/DDBJ databases">
        <authorList>
            <person name="Kikuchi T."/>
        </authorList>
    </citation>
    <scope>NUCLEOTIDE SEQUENCE</scope>
    <source>
        <strain evidence="10">Ka4C1</strain>
    </source>
</reference>
<dbReference type="Proteomes" id="UP000582659">
    <property type="component" value="Unassembled WGS sequence"/>
</dbReference>
<keyword evidence="7" id="KW-0783">Tetrahydrobiopterin biosynthesis</keyword>
<sequence length="346" mass="39394">MVNRITSTDQIPAFVDRNIWKDSVIIHRQGDDIIWIRNNLLKKTTPSPSISSEDSGESSGSEGRKLRPKKVMNYFPPQRSLKTDIGDQKKKETTKESSEVSSNASKQEVGSKKRFNGKSASETGKSVLDSSQKSKKPKLLSAEEIARSCRPKSSQDASNSPLREEQIRLEFHIADWNLIRDQRDLNSQSTLNRPKVLPIVLPPERMKPIIAELVREESFSASHRLHNPNMSTVQNKKIFDKCNGNNGHGHNYRVKVFLKGPINNHTGMVYNMKDLKEEMKIVIDTLDHKNIDHDVVFFKTRVSTSENLAVYFVTFMKKVMAAPQLLYKIELWETDKNSVVLFASDV</sequence>
<reference evidence="14" key="1">
    <citation type="submission" date="2016-11" db="UniProtKB">
        <authorList>
            <consortium name="WormBaseParasite"/>
        </authorList>
    </citation>
    <scope>IDENTIFICATION</scope>
</reference>
<comment type="similarity">
    <text evidence="3">Belongs to the PTPS family.</text>
</comment>
<dbReference type="GO" id="GO:0003874">
    <property type="term" value="F:6-pyruvoyltetrahydropterin synthase activity"/>
    <property type="evidence" value="ECO:0007669"/>
    <property type="project" value="UniProtKB-EC"/>
</dbReference>
<gene>
    <name evidence="10" type="ORF">BXYJ_LOCUS1740</name>
</gene>
<evidence type="ECO:0000256" key="5">
    <source>
        <dbReference type="ARBA" id="ARBA00022723"/>
    </source>
</evidence>
<feature type="compositionally biased region" description="Basic and acidic residues" evidence="9">
    <location>
        <begin position="81"/>
        <end position="98"/>
    </location>
</feature>
<keyword evidence="13" id="KW-1185">Reference proteome</keyword>
<dbReference type="EC" id="4.2.3.12" evidence="4"/>
<feature type="region of interest" description="Disordered" evidence="9">
    <location>
        <begin position="44"/>
        <end position="162"/>
    </location>
</feature>
<feature type="compositionally biased region" description="Low complexity" evidence="9">
    <location>
        <begin position="47"/>
        <end position="61"/>
    </location>
</feature>
<evidence type="ECO:0000313" key="12">
    <source>
        <dbReference type="Proteomes" id="UP000095284"/>
    </source>
</evidence>
<dbReference type="Proteomes" id="UP000659654">
    <property type="component" value="Unassembled WGS sequence"/>
</dbReference>
<evidence type="ECO:0000313" key="11">
    <source>
        <dbReference type="EMBL" id="CAG9085625.1"/>
    </source>
</evidence>
<dbReference type="PANTHER" id="PTHR12589">
    <property type="entry name" value="PYRUVOYL TETRAHYDROBIOPTERIN SYNTHASE"/>
    <property type="match status" value="1"/>
</dbReference>
<dbReference type="Pfam" id="PF01242">
    <property type="entry name" value="PTPS"/>
    <property type="match status" value="1"/>
</dbReference>
<evidence type="ECO:0000256" key="1">
    <source>
        <dbReference type="ARBA" id="ARBA00001947"/>
    </source>
</evidence>
<evidence type="ECO:0000313" key="10">
    <source>
        <dbReference type="EMBL" id="CAD5210048.1"/>
    </source>
</evidence>
<evidence type="ECO:0000313" key="14">
    <source>
        <dbReference type="WBParaSite" id="BXY_0575100.1"/>
    </source>
</evidence>
<dbReference type="WBParaSite" id="BXY_0575100.1">
    <property type="protein sequence ID" value="BXY_0575100.1"/>
    <property type="gene ID" value="BXY_0575100"/>
</dbReference>
<protein>
    <recommendedName>
        <fullName evidence="4">6-pyruvoyltetrahydropterin synthase</fullName>
        <ecNumber evidence="4">4.2.3.12</ecNumber>
    </recommendedName>
</protein>
<evidence type="ECO:0000256" key="3">
    <source>
        <dbReference type="ARBA" id="ARBA00009164"/>
    </source>
</evidence>
<feature type="compositionally biased region" description="Polar residues" evidence="9">
    <location>
        <begin position="151"/>
        <end position="161"/>
    </location>
</feature>
<organism evidence="12 14">
    <name type="scientific">Bursaphelenchus xylophilus</name>
    <name type="common">Pinewood nematode worm</name>
    <name type="synonym">Aphelenchoides xylophilus</name>
    <dbReference type="NCBI Taxonomy" id="6326"/>
    <lineage>
        <taxon>Eukaryota</taxon>
        <taxon>Metazoa</taxon>
        <taxon>Ecdysozoa</taxon>
        <taxon>Nematoda</taxon>
        <taxon>Chromadorea</taxon>
        <taxon>Rhabditida</taxon>
        <taxon>Tylenchina</taxon>
        <taxon>Tylenchomorpha</taxon>
        <taxon>Aphelenchoidea</taxon>
        <taxon>Aphelenchoididae</taxon>
        <taxon>Bursaphelenchus</taxon>
    </lineage>
</organism>
<dbReference type="eggNOG" id="KOG4105">
    <property type="taxonomic scope" value="Eukaryota"/>
</dbReference>
<evidence type="ECO:0000256" key="2">
    <source>
        <dbReference type="ARBA" id="ARBA00005126"/>
    </source>
</evidence>
<evidence type="ECO:0000256" key="7">
    <source>
        <dbReference type="ARBA" id="ARBA00023007"/>
    </source>
</evidence>
<evidence type="ECO:0000256" key="9">
    <source>
        <dbReference type="SAM" id="MobiDB-lite"/>
    </source>
</evidence>
<evidence type="ECO:0000313" key="13">
    <source>
        <dbReference type="Proteomes" id="UP000659654"/>
    </source>
</evidence>
<dbReference type="GO" id="GO:0046872">
    <property type="term" value="F:metal ion binding"/>
    <property type="evidence" value="ECO:0007669"/>
    <property type="project" value="UniProtKB-KW"/>
</dbReference>
<dbReference type="EMBL" id="CAJFCV020000001">
    <property type="protein sequence ID" value="CAG9085625.1"/>
    <property type="molecule type" value="Genomic_DNA"/>
</dbReference>
<comment type="cofactor">
    <cofactor evidence="1">
        <name>Zn(2+)</name>
        <dbReference type="ChEBI" id="CHEBI:29105"/>
    </cofactor>
</comment>
<evidence type="ECO:0000256" key="8">
    <source>
        <dbReference type="ARBA" id="ARBA00023239"/>
    </source>
</evidence>
<dbReference type="AlphaFoldDB" id="A0A1I7RYD4"/>
<dbReference type="Gene3D" id="3.30.479.10">
    <property type="entry name" value="6-pyruvoyl tetrahydropterin synthase/QueD"/>
    <property type="match status" value="1"/>
</dbReference>
<keyword evidence="5" id="KW-0479">Metal-binding</keyword>
<dbReference type="InterPro" id="IPR007115">
    <property type="entry name" value="6-PTP_synth/QueD"/>
</dbReference>
<dbReference type="SUPFAM" id="SSF55620">
    <property type="entry name" value="Tetrahydrobiopterin biosynthesis enzymes-like"/>
    <property type="match status" value="1"/>
</dbReference>
<accession>A0A1I7RYD4</accession>
<comment type="pathway">
    <text evidence="2">Cofactor biosynthesis; tetrahydrobiopterin biosynthesis; tetrahydrobiopterin from 7,8-dihydroneopterin triphosphate: step 1/3.</text>
</comment>
<proteinExistence type="inferred from homology"/>
<name>A0A1I7RYD4_BURXY</name>
<dbReference type="EMBL" id="CAJFDI010000001">
    <property type="protein sequence ID" value="CAD5210048.1"/>
    <property type="molecule type" value="Genomic_DNA"/>
</dbReference>
<dbReference type="PANTHER" id="PTHR12589:SF7">
    <property type="entry name" value="6-PYRUVOYL TETRAHYDROBIOPTERIN SYNTHASE"/>
    <property type="match status" value="1"/>
</dbReference>
<dbReference type="InterPro" id="IPR038418">
    <property type="entry name" value="6-PTP_synth/QueD_sf"/>
</dbReference>
<keyword evidence="6" id="KW-0862">Zinc</keyword>
<dbReference type="GO" id="GO:0005739">
    <property type="term" value="C:mitochondrion"/>
    <property type="evidence" value="ECO:0007669"/>
    <property type="project" value="TreeGrafter"/>
</dbReference>
<dbReference type="SMR" id="A0A1I7RYD4"/>
<dbReference type="GO" id="GO:0006729">
    <property type="term" value="P:tetrahydrobiopterin biosynthetic process"/>
    <property type="evidence" value="ECO:0007669"/>
    <property type="project" value="UniProtKB-UniPathway"/>
</dbReference>
<dbReference type="UniPathway" id="UPA00849">
    <property type="reaction ID" value="UER00819"/>
</dbReference>
<keyword evidence="8" id="KW-0456">Lyase</keyword>
<evidence type="ECO:0000256" key="4">
    <source>
        <dbReference type="ARBA" id="ARBA00013100"/>
    </source>
</evidence>
<dbReference type="FunFam" id="3.30.479.10:FF:000003">
    <property type="entry name" value="6-pyruvoyl tetrahydrobiopterin synthase"/>
    <property type="match status" value="1"/>
</dbReference>
<dbReference type="OrthoDB" id="14045at2759"/>
<evidence type="ECO:0000256" key="6">
    <source>
        <dbReference type="ARBA" id="ARBA00022833"/>
    </source>
</evidence>
<dbReference type="Proteomes" id="UP000095284">
    <property type="component" value="Unplaced"/>
</dbReference>